<dbReference type="AlphaFoldDB" id="H1S368"/>
<gene>
    <name evidence="3" type="ORF">OR16_10923</name>
</gene>
<evidence type="ECO:0000256" key="2">
    <source>
        <dbReference type="SAM" id="SignalP"/>
    </source>
</evidence>
<evidence type="ECO:0000313" key="3">
    <source>
        <dbReference type="EMBL" id="EHP43076.1"/>
    </source>
</evidence>
<comment type="caution">
    <text evidence="3">The sequence shown here is derived from an EMBL/GenBank/DDBJ whole genome shotgun (WGS) entry which is preliminary data.</text>
</comment>
<dbReference type="RefSeq" id="WP_006157855.1">
    <property type="nucleotide sequence ID" value="NZ_AHJE01000023.1"/>
</dbReference>
<dbReference type="OrthoDB" id="8678477at2"/>
<dbReference type="PIRSF" id="PIRSF017082">
    <property type="entry name" value="YflP"/>
    <property type="match status" value="1"/>
</dbReference>
<name>H1S368_9BURK</name>
<dbReference type="InterPro" id="IPR005064">
    <property type="entry name" value="BUG"/>
</dbReference>
<dbReference type="PANTHER" id="PTHR42928">
    <property type="entry name" value="TRICARBOXYLATE-BINDING PROTEIN"/>
    <property type="match status" value="1"/>
</dbReference>
<feature type="signal peptide" evidence="2">
    <location>
        <begin position="1"/>
        <end position="30"/>
    </location>
</feature>
<dbReference type="Pfam" id="PF03401">
    <property type="entry name" value="TctC"/>
    <property type="match status" value="1"/>
</dbReference>
<dbReference type="Proteomes" id="UP000005808">
    <property type="component" value="Unassembled WGS sequence"/>
</dbReference>
<evidence type="ECO:0000256" key="1">
    <source>
        <dbReference type="ARBA" id="ARBA00006987"/>
    </source>
</evidence>
<dbReference type="Gene3D" id="3.40.190.150">
    <property type="entry name" value="Bordetella uptake gene, domain 1"/>
    <property type="match status" value="1"/>
</dbReference>
<proteinExistence type="inferred from homology"/>
<reference evidence="3 4" key="1">
    <citation type="journal article" date="2012" name="J. Bacteriol.">
        <title>De Novo Genome Project of Cupriavidus basilensis OR16.</title>
        <authorList>
            <person name="Cserhati M."/>
            <person name="Kriszt B."/>
            <person name="Szoboszlay S."/>
            <person name="Toth A."/>
            <person name="Szabo I."/>
            <person name="Tancsics A."/>
            <person name="Nagy I."/>
            <person name="Horvath B."/>
            <person name="Nagy I."/>
            <person name="Kukolya J."/>
        </authorList>
    </citation>
    <scope>NUCLEOTIDE SEQUENCE [LARGE SCALE GENOMIC DNA]</scope>
    <source>
        <strain evidence="3 4">OR16</strain>
    </source>
</reference>
<organism evidence="3 4">
    <name type="scientific">Cupriavidus basilensis OR16</name>
    <dbReference type="NCBI Taxonomy" id="1127483"/>
    <lineage>
        <taxon>Bacteria</taxon>
        <taxon>Pseudomonadati</taxon>
        <taxon>Pseudomonadota</taxon>
        <taxon>Betaproteobacteria</taxon>
        <taxon>Burkholderiales</taxon>
        <taxon>Burkholderiaceae</taxon>
        <taxon>Cupriavidus</taxon>
    </lineage>
</organism>
<sequence>MTHPFTRRALARLLLPALAMAALPASLAHASDTGDYPAKPVRVVVPFPAGSGTDSSARFVAEAVTGQTSKSVVVDNRPGANGFIAAQAVATAPADGYTMLVTTNTTHAANASLFKKLPYDPIKDFAPVSLIAKSGLVLVVPPDSPVHTVAELTALAKAKPGKLTFASGSSSTRIASELYKMMAGVQALHVPYKGVPNALTDLMGHQVDFMISDVSPAMTLIQGGKLRAIAVTTAQRHPVLKDVPTMTESGLPGYEMVAWSAAFFPAATPGPVVERMNQMVRKGLTDARAAEYFSRTGGEPAPSTPEELAAFVRSETQKWARVIKAAGIEPE</sequence>
<accession>H1S368</accession>
<feature type="chain" id="PRO_5003555040" evidence="2">
    <location>
        <begin position="31"/>
        <end position="331"/>
    </location>
</feature>
<dbReference type="EMBL" id="AHJE01000023">
    <property type="protein sequence ID" value="EHP43076.1"/>
    <property type="molecule type" value="Genomic_DNA"/>
</dbReference>
<dbReference type="PATRIC" id="fig|1127483.3.peg.2187"/>
<dbReference type="Gene3D" id="3.40.190.10">
    <property type="entry name" value="Periplasmic binding protein-like II"/>
    <property type="match status" value="1"/>
</dbReference>
<protein>
    <submittedName>
        <fullName evidence="3">Extra-cytoplasmic solute receptor</fullName>
    </submittedName>
</protein>
<evidence type="ECO:0000313" key="4">
    <source>
        <dbReference type="Proteomes" id="UP000005808"/>
    </source>
</evidence>
<keyword evidence="3" id="KW-0675">Receptor</keyword>
<comment type="similarity">
    <text evidence="1">Belongs to the UPF0065 (bug) family.</text>
</comment>
<dbReference type="SUPFAM" id="SSF53850">
    <property type="entry name" value="Periplasmic binding protein-like II"/>
    <property type="match status" value="1"/>
</dbReference>
<dbReference type="PANTHER" id="PTHR42928:SF5">
    <property type="entry name" value="BLR1237 PROTEIN"/>
    <property type="match status" value="1"/>
</dbReference>
<dbReference type="InterPro" id="IPR042100">
    <property type="entry name" value="Bug_dom1"/>
</dbReference>
<keyword evidence="2" id="KW-0732">Signal</keyword>
<dbReference type="CDD" id="cd07012">
    <property type="entry name" value="PBP2_Bug_TTT"/>
    <property type="match status" value="1"/>
</dbReference>